<sequence length="185" mass="21101">MSIQSHILSNSKDIKPCEAELRSIAETATSAVKKLLPIKDVDVVFYDNPKGTIDEIGGIGGFSPNAHMIFISLNPRHLRFKDALKEELFSTLTHEFHHTIRWQTPAEEDTLLEAIIFEGLAGHFAMEVTDRKKPWPWSCALTREQRKEFLEKAEKIWLMPTYNNDEWFFGSTPTYSSVDGVYVGV</sequence>
<comment type="caution">
    <text evidence="2">The sequence shown here is derived from an EMBL/GenBank/DDBJ whole genome shotgun (WGS) entry which is preliminary data.</text>
</comment>
<protein>
    <recommendedName>
        <fullName evidence="1">DUF2268 domain-containing protein</fullName>
    </recommendedName>
</protein>
<evidence type="ECO:0000313" key="2">
    <source>
        <dbReference type="EMBL" id="OGZ45532.1"/>
    </source>
</evidence>
<evidence type="ECO:0000259" key="1">
    <source>
        <dbReference type="Pfam" id="PF10026"/>
    </source>
</evidence>
<dbReference type="InterPro" id="IPR018728">
    <property type="entry name" value="DUF2268"/>
</dbReference>
<accession>A0A1G2G630</accession>
<gene>
    <name evidence="2" type="ORF">A2756_00745</name>
</gene>
<feature type="domain" description="DUF2268" evidence="1">
    <location>
        <begin position="24"/>
        <end position="184"/>
    </location>
</feature>
<dbReference type="EMBL" id="MHNL01000006">
    <property type="protein sequence ID" value="OGZ45532.1"/>
    <property type="molecule type" value="Genomic_DNA"/>
</dbReference>
<proteinExistence type="predicted"/>
<dbReference type="STRING" id="1802115.A2756_00745"/>
<dbReference type="AlphaFoldDB" id="A0A1G2G630"/>
<evidence type="ECO:0000313" key="3">
    <source>
        <dbReference type="Proteomes" id="UP000177785"/>
    </source>
</evidence>
<organism evidence="2 3">
    <name type="scientific">Candidatus Ryanbacteria bacterium RIFCSPHIGHO2_01_FULL_48_27</name>
    <dbReference type="NCBI Taxonomy" id="1802115"/>
    <lineage>
        <taxon>Bacteria</taxon>
        <taxon>Candidatus Ryaniibacteriota</taxon>
    </lineage>
</organism>
<dbReference type="Proteomes" id="UP000177785">
    <property type="component" value="Unassembled WGS sequence"/>
</dbReference>
<dbReference type="Pfam" id="PF10026">
    <property type="entry name" value="DUF2268"/>
    <property type="match status" value="1"/>
</dbReference>
<name>A0A1G2G630_9BACT</name>
<reference evidence="2 3" key="1">
    <citation type="journal article" date="2016" name="Nat. Commun.">
        <title>Thousands of microbial genomes shed light on interconnected biogeochemical processes in an aquifer system.</title>
        <authorList>
            <person name="Anantharaman K."/>
            <person name="Brown C.T."/>
            <person name="Hug L.A."/>
            <person name="Sharon I."/>
            <person name="Castelle C.J."/>
            <person name="Probst A.J."/>
            <person name="Thomas B.C."/>
            <person name="Singh A."/>
            <person name="Wilkins M.J."/>
            <person name="Karaoz U."/>
            <person name="Brodie E.L."/>
            <person name="Williams K.H."/>
            <person name="Hubbard S.S."/>
            <person name="Banfield J.F."/>
        </authorList>
    </citation>
    <scope>NUCLEOTIDE SEQUENCE [LARGE SCALE GENOMIC DNA]</scope>
</reference>